<name>A0A6A6DBB4_9PEZI</name>
<dbReference type="Proteomes" id="UP000800200">
    <property type="component" value="Unassembled WGS sequence"/>
</dbReference>
<protein>
    <submittedName>
        <fullName evidence="1">Uncharacterized protein</fullName>
    </submittedName>
</protein>
<feature type="non-terminal residue" evidence="1">
    <location>
        <position position="1"/>
    </location>
</feature>
<dbReference type="OrthoDB" id="3860121at2759"/>
<proteinExistence type="predicted"/>
<evidence type="ECO:0000313" key="1">
    <source>
        <dbReference type="EMBL" id="KAF2175489.1"/>
    </source>
</evidence>
<keyword evidence="2" id="KW-1185">Reference proteome</keyword>
<dbReference type="AlphaFoldDB" id="A0A6A6DBB4"/>
<evidence type="ECO:0000313" key="2">
    <source>
        <dbReference type="Proteomes" id="UP000800200"/>
    </source>
</evidence>
<organism evidence="1 2">
    <name type="scientific">Zopfia rhizophila CBS 207.26</name>
    <dbReference type="NCBI Taxonomy" id="1314779"/>
    <lineage>
        <taxon>Eukaryota</taxon>
        <taxon>Fungi</taxon>
        <taxon>Dikarya</taxon>
        <taxon>Ascomycota</taxon>
        <taxon>Pezizomycotina</taxon>
        <taxon>Dothideomycetes</taxon>
        <taxon>Dothideomycetes incertae sedis</taxon>
        <taxon>Zopfiaceae</taxon>
        <taxon>Zopfia</taxon>
    </lineage>
</organism>
<feature type="non-terminal residue" evidence="1">
    <location>
        <position position="123"/>
    </location>
</feature>
<reference evidence="1" key="1">
    <citation type="journal article" date="2020" name="Stud. Mycol.">
        <title>101 Dothideomycetes genomes: a test case for predicting lifestyles and emergence of pathogens.</title>
        <authorList>
            <person name="Haridas S."/>
            <person name="Albert R."/>
            <person name="Binder M."/>
            <person name="Bloem J."/>
            <person name="Labutti K."/>
            <person name="Salamov A."/>
            <person name="Andreopoulos B."/>
            <person name="Baker S."/>
            <person name="Barry K."/>
            <person name="Bills G."/>
            <person name="Bluhm B."/>
            <person name="Cannon C."/>
            <person name="Castanera R."/>
            <person name="Culley D."/>
            <person name="Daum C."/>
            <person name="Ezra D."/>
            <person name="Gonzalez J."/>
            <person name="Henrissat B."/>
            <person name="Kuo A."/>
            <person name="Liang C."/>
            <person name="Lipzen A."/>
            <person name="Lutzoni F."/>
            <person name="Magnuson J."/>
            <person name="Mondo S."/>
            <person name="Nolan M."/>
            <person name="Ohm R."/>
            <person name="Pangilinan J."/>
            <person name="Park H.-J."/>
            <person name="Ramirez L."/>
            <person name="Alfaro M."/>
            <person name="Sun H."/>
            <person name="Tritt A."/>
            <person name="Yoshinaga Y."/>
            <person name="Zwiers L.-H."/>
            <person name="Turgeon B."/>
            <person name="Goodwin S."/>
            <person name="Spatafora J."/>
            <person name="Crous P."/>
            <person name="Grigoriev I."/>
        </authorList>
    </citation>
    <scope>NUCLEOTIDE SEQUENCE</scope>
    <source>
        <strain evidence="1">CBS 207.26</strain>
    </source>
</reference>
<sequence>LPCFRKISSAWGEEKIQHYQWAFAGEKYCKVLRTASSQVPNWAEASIKLNQLILRRIQMRGRQPLKPSINPISLIDLENLKRWRDQNPYIKMNDRERVSLHYRRLTLNDIPDIYGFDKYGLVV</sequence>
<gene>
    <name evidence="1" type="ORF">K469DRAFT_491244</name>
</gene>
<accession>A0A6A6DBB4</accession>
<dbReference type="EMBL" id="ML994731">
    <property type="protein sequence ID" value="KAF2175489.1"/>
    <property type="molecule type" value="Genomic_DNA"/>
</dbReference>